<feature type="region of interest" description="Disordered" evidence="7">
    <location>
        <begin position="48"/>
        <end position="148"/>
    </location>
</feature>
<dbReference type="PANTHER" id="PTHR47171">
    <property type="entry name" value="FARA-RELATED"/>
    <property type="match status" value="1"/>
</dbReference>
<evidence type="ECO:0000256" key="5">
    <source>
        <dbReference type="ARBA" id="ARBA00023163"/>
    </source>
</evidence>
<name>A0A0D2C4C1_9EURO</name>
<evidence type="ECO:0000256" key="4">
    <source>
        <dbReference type="ARBA" id="ARBA00023125"/>
    </source>
</evidence>
<evidence type="ECO:0000256" key="3">
    <source>
        <dbReference type="ARBA" id="ARBA00023015"/>
    </source>
</evidence>
<dbReference type="Proteomes" id="UP000054466">
    <property type="component" value="Unassembled WGS sequence"/>
</dbReference>
<evidence type="ECO:0000259" key="8">
    <source>
        <dbReference type="PROSITE" id="PS50048"/>
    </source>
</evidence>
<dbReference type="InterPro" id="IPR036864">
    <property type="entry name" value="Zn2-C6_fun-type_DNA-bd_sf"/>
</dbReference>
<dbReference type="OrthoDB" id="5121955at2759"/>
<dbReference type="HOGENOM" id="CLU_006329_3_1_1"/>
<keyword evidence="6" id="KW-0539">Nucleus</keyword>
<feature type="domain" description="Zn(2)-C6 fungal-type" evidence="8">
    <location>
        <begin position="14"/>
        <end position="48"/>
    </location>
</feature>
<organism evidence="9 10">
    <name type="scientific">Cladophialophora immunda</name>
    <dbReference type="NCBI Taxonomy" id="569365"/>
    <lineage>
        <taxon>Eukaryota</taxon>
        <taxon>Fungi</taxon>
        <taxon>Dikarya</taxon>
        <taxon>Ascomycota</taxon>
        <taxon>Pezizomycotina</taxon>
        <taxon>Eurotiomycetes</taxon>
        <taxon>Chaetothyriomycetidae</taxon>
        <taxon>Chaetothyriales</taxon>
        <taxon>Herpotrichiellaceae</taxon>
        <taxon>Cladophialophora</taxon>
    </lineage>
</organism>
<gene>
    <name evidence="9" type="ORF">PV07_09129</name>
</gene>
<dbReference type="PANTHER" id="PTHR47171:SF3">
    <property type="entry name" value="FARA-RELATED"/>
    <property type="match status" value="1"/>
</dbReference>
<dbReference type="Pfam" id="PF04082">
    <property type="entry name" value="Fungal_trans"/>
    <property type="match status" value="1"/>
</dbReference>
<protein>
    <recommendedName>
        <fullName evidence="8">Zn(2)-C6 fungal-type domain-containing protein</fullName>
    </recommendedName>
</protein>
<keyword evidence="3" id="KW-0805">Transcription regulation</keyword>
<accession>A0A0D2C4C1</accession>
<dbReference type="PROSITE" id="PS00463">
    <property type="entry name" value="ZN2_CY6_FUNGAL_1"/>
    <property type="match status" value="1"/>
</dbReference>
<dbReference type="InterPro" id="IPR001138">
    <property type="entry name" value="Zn2Cys6_DnaBD"/>
</dbReference>
<dbReference type="AlphaFoldDB" id="A0A0D2C4C1"/>
<keyword evidence="10" id="KW-1185">Reference proteome</keyword>
<dbReference type="Pfam" id="PF00172">
    <property type="entry name" value="Zn_clus"/>
    <property type="match status" value="1"/>
</dbReference>
<keyword evidence="1" id="KW-0479">Metal-binding</keyword>
<evidence type="ECO:0000256" key="6">
    <source>
        <dbReference type="ARBA" id="ARBA00023242"/>
    </source>
</evidence>
<dbReference type="PROSITE" id="PS50048">
    <property type="entry name" value="ZN2_CY6_FUNGAL_2"/>
    <property type="match status" value="1"/>
</dbReference>
<feature type="compositionally biased region" description="Polar residues" evidence="7">
    <location>
        <begin position="94"/>
        <end position="124"/>
    </location>
</feature>
<reference evidence="9 10" key="1">
    <citation type="submission" date="2015-01" db="EMBL/GenBank/DDBJ databases">
        <title>The Genome Sequence of Cladophialophora immunda CBS83496.</title>
        <authorList>
            <consortium name="The Broad Institute Genomics Platform"/>
            <person name="Cuomo C."/>
            <person name="de Hoog S."/>
            <person name="Gorbushina A."/>
            <person name="Stielow B."/>
            <person name="Teixiera M."/>
            <person name="Abouelleil A."/>
            <person name="Chapman S.B."/>
            <person name="Priest M."/>
            <person name="Young S.K."/>
            <person name="Wortman J."/>
            <person name="Nusbaum C."/>
            <person name="Birren B."/>
        </authorList>
    </citation>
    <scope>NUCLEOTIDE SEQUENCE [LARGE SCALE GENOMIC DNA]</scope>
    <source>
        <strain evidence="9 10">CBS 83496</strain>
    </source>
</reference>
<dbReference type="GO" id="GO:0003677">
    <property type="term" value="F:DNA binding"/>
    <property type="evidence" value="ECO:0007669"/>
    <property type="project" value="UniProtKB-KW"/>
</dbReference>
<dbReference type="SMART" id="SM00066">
    <property type="entry name" value="GAL4"/>
    <property type="match status" value="1"/>
</dbReference>
<dbReference type="InterPro" id="IPR007219">
    <property type="entry name" value="XnlR_reg_dom"/>
</dbReference>
<evidence type="ECO:0000256" key="7">
    <source>
        <dbReference type="SAM" id="MobiDB-lite"/>
    </source>
</evidence>
<dbReference type="Gene3D" id="4.10.240.10">
    <property type="entry name" value="Zn(2)-C6 fungal-type DNA-binding domain"/>
    <property type="match status" value="1"/>
</dbReference>
<dbReference type="EMBL" id="KN847044">
    <property type="protein sequence ID" value="KIW25998.1"/>
    <property type="molecule type" value="Genomic_DNA"/>
</dbReference>
<dbReference type="GeneID" id="27348323"/>
<evidence type="ECO:0000313" key="10">
    <source>
        <dbReference type="Proteomes" id="UP000054466"/>
    </source>
</evidence>
<evidence type="ECO:0000313" key="9">
    <source>
        <dbReference type="EMBL" id="KIW25998.1"/>
    </source>
</evidence>
<keyword evidence="2" id="KW-0862">Zinc</keyword>
<evidence type="ECO:0000256" key="2">
    <source>
        <dbReference type="ARBA" id="ARBA00022833"/>
    </source>
</evidence>
<keyword evidence="4" id="KW-0238">DNA-binding</keyword>
<dbReference type="RefSeq" id="XP_016246214.1">
    <property type="nucleotide sequence ID" value="XM_016396358.1"/>
</dbReference>
<dbReference type="SUPFAM" id="SSF57701">
    <property type="entry name" value="Zn2/Cys6 DNA-binding domain"/>
    <property type="match status" value="1"/>
</dbReference>
<dbReference type="CDD" id="cd12148">
    <property type="entry name" value="fungal_TF_MHR"/>
    <property type="match status" value="1"/>
</dbReference>
<dbReference type="GO" id="GO:0008270">
    <property type="term" value="F:zinc ion binding"/>
    <property type="evidence" value="ECO:0007669"/>
    <property type="project" value="InterPro"/>
</dbReference>
<dbReference type="GO" id="GO:0000981">
    <property type="term" value="F:DNA-binding transcription factor activity, RNA polymerase II-specific"/>
    <property type="evidence" value="ECO:0007669"/>
    <property type="project" value="InterPro"/>
</dbReference>
<dbReference type="CDD" id="cd00067">
    <property type="entry name" value="GAL4"/>
    <property type="match status" value="1"/>
</dbReference>
<feature type="compositionally biased region" description="Polar residues" evidence="7">
    <location>
        <begin position="132"/>
        <end position="145"/>
    </location>
</feature>
<sequence>MTDSGQIVPKKPRACLVCHQRKVRCNADQVGLPCSTCVRSKLEDRCRYPQKSRSLQSKRKWSELDPAGSTRSGINHAGVSRDENENAHVVPSRQGPNTISHEASGTGQRPAQKEATSTTAQSVFRSVPDNATPASVSSPDTTRSQSVRDVDAELEICRQLSRWRTDSFTSTRVGDRDKGREIIEYHDGIYSTTILGEVFGQKKPRRLVRLILSEAKPGEVSESCHLSEAELTYLRSQKAFDLPCRATCDKILRVFFECVHAYAPVMDRVQFMRNYTNGSCSIVLMQAVMANAMPFISNDLIVEMGFSTRAEAQRTFLTRAQLLYDFDTERSPLYLLQSCFFLSSLHTVRRTNKDYRFWFGNAVRIAFQMGLHRKVILRDLDTSTQKLFRRMWSVIRNRDTLLTIAGHSNVRLINDDDSDMPDVGEDDWEEERDCEAFRNVLPPVTRLQRLYHVENTKLSHISADFCRMFRNNEHPPSIPRCQEFEQSIAEWQKGLPLELHSESVRSWSVENVWILVLRALACRLECVFYRTIRQLNRTWKKECLLASKQKQEIAMFELDSTIDRLVIHNLVGYCHSFM</sequence>
<dbReference type="VEuPathDB" id="FungiDB:PV07_09129"/>
<dbReference type="InterPro" id="IPR052073">
    <property type="entry name" value="Amide_Lactam_Regulators"/>
</dbReference>
<proteinExistence type="predicted"/>
<dbReference type="GO" id="GO:0006351">
    <property type="term" value="P:DNA-templated transcription"/>
    <property type="evidence" value="ECO:0007669"/>
    <property type="project" value="InterPro"/>
</dbReference>
<evidence type="ECO:0000256" key="1">
    <source>
        <dbReference type="ARBA" id="ARBA00022723"/>
    </source>
</evidence>
<keyword evidence="5" id="KW-0804">Transcription</keyword>